<feature type="region of interest" description="Disordered" evidence="1">
    <location>
        <begin position="29"/>
        <end position="121"/>
    </location>
</feature>
<dbReference type="SUPFAM" id="SSF101898">
    <property type="entry name" value="NHL repeat"/>
    <property type="match status" value="1"/>
</dbReference>
<dbReference type="PROSITE" id="PS51257">
    <property type="entry name" value="PROKAR_LIPOPROTEIN"/>
    <property type="match status" value="1"/>
</dbReference>
<evidence type="ECO:0000256" key="2">
    <source>
        <dbReference type="SAM" id="SignalP"/>
    </source>
</evidence>
<name>A0ABT5B7W5_9BACT</name>
<feature type="signal peptide" evidence="2">
    <location>
        <begin position="1"/>
        <end position="23"/>
    </location>
</feature>
<proteinExistence type="predicted"/>
<dbReference type="Proteomes" id="UP001217838">
    <property type="component" value="Unassembled WGS sequence"/>
</dbReference>
<comment type="caution">
    <text evidence="3">The sequence shown here is derived from an EMBL/GenBank/DDBJ whole genome shotgun (WGS) entry which is preliminary data.</text>
</comment>
<evidence type="ECO:0000313" key="4">
    <source>
        <dbReference type="Proteomes" id="UP001217838"/>
    </source>
</evidence>
<accession>A0ABT5B7W5</accession>
<protein>
    <submittedName>
        <fullName evidence="3">Uncharacterized protein</fullName>
    </submittedName>
</protein>
<dbReference type="EMBL" id="JAQNDN010000010">
    <property type="protein sequence ID" value="MDC0669828.1"/>
    <property type="molecule type" value="Genomic_DNA"/>
</dbReference>
<evidence type="ECO:0000256" key="1">
    <source>
        <dbReference type="SAM" id="MobiDB-lite"/>
    </source>
</evidence>
<dbReference type="InterPro" id="IPR015943">
    <property type="entry name" value="WD40/YVTN_repeat-like_dom_sf"/>
</dbReference>
<keyword evidence="4" id="KW-1185">Reference proteome</keyword>
<dbReference type="Gene3D" id="2.130.10.10">
    <property type="entry name" value="YVTN repeat-like/Quinoprotein amine dehydrogenase"/>
    <property type="match status" value="1"/>
</dbReference>
<sequence>MSSRKTTVALLALIAVGCGDNTADSATATLGTSTGTSPTSTGTTAAPTTDAPTTSTSDSGTASQTGTGTPTTSTSTSTTTGTTDPGVETATTTTTAATTSASTSTSTSTSSDTTTGQSCQDSGGGDIDFSFLWVANSGENTVSKVDTINIQEVGRYRVQPPNVPGGSPSRTSVNLAGDMAVANRCNLQEPVPMGCAGVTKIAARVEDCVDKNGDGVITTSTGTNDVKPWDQDECVLWHTPLQARSNRPVAWTAGTLDPVTCERVGVDVWTATSNDGNNGSVKVYLLNGDTGAIEQEVVVQGWQGDGYAVYGGAVDSHDDFWFVGGYSNQLGHVRRDDFSYEVIPSPGTPYGTMVDSKDRPWLLNGQLNRYDPLTQSWQTKPCPFPCTSITQDGDGNVWVGGVAFQDNPIRLIKVDPETMETIGMITSTDIPEIGNSWGLATDVEGYLWAVEMGTRAFKIDRTDYSYQFFQNISSMYTYSDMTGFGLKNVVPM</sequence>
<organism evidence="3 4">
    <name type="scientific">Nannocystis radixulma</name>
    <dbReference type="NCBI Taxonomy" id="2995305"/>
    <lineage>
        <taxon>Bacteria</taxon>
        <taxon>Pseudomonadati</taxon>
        <taxon>Myxococcota</taxon>
        <taxon>Polyangia</taxon>
        <taxon>Nannocystales</taxon>
        <taxon>Nannocystaceae</taxon>
        <taxon>Nannocystis</taxon>
    </lineage>
</organism>
<keyword evidence="2" id="KW-0732">Signal</keyword>
<reference evidence="3 4" key="1">
    <citation type="submission" date="2022-11" db="EMBL/GenBank/DDBJ databases">
        <title>Minimal conservation of predation-associated metabolite biosynthetic gene clusters underscores biosynthetic potential of Myxococcota including descriptions for ten novel species: Archangium lansinium sp. nov., Myxococcus landrumus sp. nov., Nannocystis bai.</title>
        <authorList>
            <person name="Ahearne A."/>
            <person name="Stevens C."/>
            <person name="Dowd S."/>
        </authorList>
    </citation>
    <scope>NUCLEOTIDE SEQUENCE [LARGE SCALE GENOMIC DNA]</scope>
    <source>
        <strain evidence="3 4">NCELM</strain>
    </source>
</reference>
<dbReference type="RefSeq" id="WP_271999634.1">
    <property type="nucleotide sequence ID" value="NZ_JAQNDN010000010.1"/>
</dbReference>
<evidence type="ECO:0000313" key="3">
    <source>
        <dbReference type="EMBL" id="MDC0669828.1"/>
    </source>
</evidence>
<gene>
    <name evidence="3" type="ORF">POL58_18890</name>
</gene>
<feature type="chain" id="PRO_5046743164" evidence="2">
    <location>
        <begin position="24"/>
        <end position="492"/>
    </location>
</feature>
<feature type="compositionally biased region" description="Low complexity" evidence="1">
    <location>
        <begin position="29"/>
        <end position="116"/>
    </location>
</feature>